<sequence length="111" mass="13007">MSEKRWNTSYEPDSQGRINTESDTRKQAFHTAKYANDIPLSQASSRQYMVKDKNTNENLRQWEYTNTKGQKIDIREDRSKIYANGGTQNKHFNAGESGSKLNKQHHYYDTK</sequence>
<gene>
    <name evidence="3" type="ORF">OXD698_LOCUS13295</name>
</gene>
<dbReference type="Proteomes" id="UP000663844">
    <property type="component" value="Unassembled WGS sequence"/>
</dbReference>
<dbReference type="EMBL" id="CAJOAZ010000804">
    <property type="protein sequence ID" value="CAF3715905.1"/>
    <property type="molecule type" value="Genomic_DNA"/>
</dbReference>
<evidence type="ECO:0000256" key="1">
    <source>
        <dbReference type="SAM" id="MobiDB-lite"/>
    </source>
</evidence>
<evidence type="ECO:0000313" key="4">
    <source>
        <dbReference type="Proteomes" id="UP000663844"/>
    </source>
</evidence>
<evidence type="ECO:0000259" key="2">
    <source>
        <dbReference type="Pfam" id="PF15657"/>
    </source>
</evidence>
<feature type="region of interest" description="Disordered" evidence="1">
    <location>
        <begin position="1"/>
        <end position="25"/>
    </location>
</feature>
<protein>
    <recommendedName>
        <fullName evidence="2">HNH/Endo VII superfamily nuclease toxins domain-containing protein</fullName>
    </recommendedName>
</protein>
<feature type="region of interest" description="Disordered" evidence="1">
    <location>
        <begin position="85"/>
        <end position="111"/>
    </location>
</feature>
<feature type="domain" description="HNH/Endo VII superfamily nuclease toxins" evidence="2">
    <location>
        <begin position="51"/>
        <end position="108"/>
    </location>
</feature>
<reference evidence="3" key="1">
    <citation type="submission" date="2021-02" db="EMBL/GenBank/DDBJ databases">
        <authorList>
            <person name="Nowell W R."/>
        </authorList>
    </citation>
    <scope>NUCLEOTIDE SEQUENCE</scope>
</reference>
<name>A0A818VU77_9BILA</name>
<organism evidence="3 4">
    <name type="scientific">Adineta steineri</name>
    <dbReference type="NCBI Taxonomy" id="433720"/>
    <lineage>
        <taxon>Eukaryota</taxon>
        <taxon>Metazoa</taxon>
        <taxon>Spiralia</taxon>
        <taxon>Gnathifera</taxon>
        <taxon>Rotifera</taxon>
        <taxon>Eurotatoria</taxon>
        <taxon>Bdelloidea</taxon>
        <taxon>Adinetida</taxon>
        <taxon>Adinetidae</taxon>
        <taxon>Adineta</taxon>
    </lineage>
</organism>
<dbReference type="AlphaFoldDB" id="A0A818VU77"/>
<feature type="compositionally biased region" description="Polar residues" evidence="1">
    <location>
        <begin position="7"/>
        <end position="19"/>
    </location>
</feature>
<evidence type="ECO:0000313" key="3">
    <source>
        <dbReference type="EMBL" id="CAF3715905.1"/>
    </source>
</evidence>
<comment type="caution">
    <text evidence="3">The sequence shown here is derived from an EMBL/GenBank/DDBJ whole genome shotgun (WGS) entry which is preliminary data.</text>
</comment>
<dbReference type="InterPro" id="IPR028048">
    <property type="entry name" value="Tox-HNH-EHHH"/>
</dbReference>
<proteinExistence type="predicted"/>
<dbReference type="Pfam" id="PF15657">
    <property type="entry name" value="Tox-HNH-EHHH"/>
    <property type="match status" value="1"/>
</dbReference>
<accession>A0A818VU77</accession>